<feature type="domain" description="Luciferase-like" evidence="1">
    <location>
        <begin position="12"/>
        <end position="70"/>
    </location>
</feature>
<dbReference type="Gene3D" id="3.20.20.30">
    <property type="entry name" value="Luciferase-like domain"/>
    <property type="match status" value="1"/>
</dbReference>
<dbReference type="Pfam" id="PF00296">
    <property type="entry name" value="Bac_luciferase"/>
    <property type="match status" value="1"/>
</dbReference>
<reference evidence="2 3" key="1">
    <citation type="submission" date="2019-07" db="EMBL/GenBank/DDBJ databases">
        <title>Whole genome shotgun sequence of Pseudonocardia asaccharolytica NBRC 16224.</title>
        <authorList>
            <person name="Hosoyama A."/>
            <person name="Uohara A."/>
            <person name="Ohji S."/>
            <person name="Ichikawa N."/>
        </authorList>
    </citation>
    <scope>NUCLEOTIDE SEQUENCE [LARGE SCALE GENOMIC DNA]</scope>
    <source>
        <strain evidence="2 3">NBRC 16224</strain>
    </source>
</reference>
<sequence>MHVADFTWPGGPEQLAENLTRVVRTAEDAGFARLSVMDHLWQIGFLGPPEHEMPEAYTTLGYLAARTSRVNWCRG</sequence>
<dbReference type="AlphaFoldDB" id="A0A511CYD8"/>
<dbReference type="EMBL" id="BJVI01000010">
    <property type="protein sequence ID" value="GEL17572.1"/>
    <property type="molecule type" value="Genomic_DNA"/>
</dbReference>
<evidence type="ECO:0000313" key="2">
    <source>
        <dbReference type="EMBL" id="GEL17572.1"/>
    </source>
</evidence>
<protein>
    <recommendedName>
        <fullName evidence="1">Luciferase-like domain-containing protein</fullName>
    </recommendedName>
</protein>
<accession>A0A511CYD8</accession>
<dbReference type="STRING" id="1123024.GCA_000423625_03376"/>
<dbReference type="InterPro" id="IPR011251">
    <property type="entry name" value="Luciferase-like_dom"/>
</dbReference>
<name>A0A511CYD8_9PSEU</name>
<gene>
    <name evidence="2" type="ORF">PA7_14090</name>
</gene>
<proteinExistence type="predicted"/>
<dbReference type="InterPro" id="IPR036661">
    <property type="entry name" value="Luciferase-like_sf"/>
</dbReference>
<dbReference type="SUPFAM" id="SSF51679">
    <property type="entry name" value="Bacterial luciferase-like"/>
    <property type="match status" value="1"/>
</dbReference>
<dbReference type="GO" id="GO:0016705">
    <property type="term" value="F:oxidoreductase activity, acting on paired donors, with incorporation or reduction of molecular oxygen"/>
    <property type="evidence" value="ECO:0007669"/>
    <property type="project" value="InterPro"/>
</dbReference>
<keyword evidence="3" id="KW-1185">Reference proteome</keyword>
<evidence type="ECO:0000313" key="3">
    <source>
        <dbReference type="Proteomes" id="UP000321328"/>
    </source>
</evidence>
<dbReference type="Proteomes" id="UP000321328">
    <property type="component" value="Unassembled WGS sequence"/>
</dbReference>
<organism evidence="2 3">
    <name type="scientific">Pseudonocardia asaccharolytica DSM 44247 = NBRC 16224</name>
    <dbReference type="NCBI Taxonomy" id="1123024"/>
    <lineage>
        <taxon>Bacteria</taxon>
        <taxon>Bacillati</taxon>
        <taxon>Actinomycetota</taxon>
        <taxon>Actinomycetes</taxon>
        <taxon>Pseudonocardiales</taxon>
        <taxon>Pseudonocardiaceae</taxon>
        <taxon>Pseudonocardia</taxon>
    </lineage>
</organism>
<evidence type="ECO:0000259" key="1">
    <source>
        <dbReference type="Pfam" id="PF00296"/>
    </source>
</evidence>
<comment type="caution">
    <text evidence="2">The sequence shown here is derived from an EMBL/GenBank/DDBJ whole genome shotgun (WGS) entry which is preliminary data.</text>
</comment>